<dbReference type="InterPro" id="IPR035930">
    <property type="entry name" value="FomD-like_sf"/>
</dbReference>
<dbReference type="Proteomes" id="UP001499978">
    <property type="component" value="Unassembled WGS sequence"/>
</dbReference>
<evidence type="ECO:0000259" key="1">
    <source>
        <dbReference type="Pfam" id="PF04167"/>
    </source>
</evidence>
<keyword evidence="3" id="KW-1185">Reference proteome</keyword>
<dbReference type="RefSeq" id="WP_344171096.1">
    <property type="nucleotide sequence ID" value="NZ_BAAARY010000006.1"/>
</dbReference>
<accession>A0ABP6AQD5</accession>
<name>A0ABP6AQD5_9ACTN</name>
<protein>
    <recommendedName>
        <fullName evidence="1">DUF402 domain-containing protein</fullName>
    </recommendedName>
</protein>
<reference evidence="3" key="1">
    <citation type="journal article" date="2019" name="Int. J. Syst. Evol. Microbiol.">
        <title>The Global Catalogue of Microorganisms (GCM) 10K type strain sequencing project: providing services to taxonomists for standard genome sequencing and annotation.</title>
        <authorList>
            <consortium name="The Broad Institute Genomics Platform"/>
            <consortium name="The Broad Institute Genome Sequencing Center for Infectious Disease"/>
            <person name="Wu L."/>
            <person name="Ma J."/>
        </authorList>
    </citation>
    <scope>NUCLEOTIDE SEQUENCE [LARGE SCALE GENOMIC DNA]</scope>
    <source>
        <strain evidence="3">JCM 3367</strain>
    </source>
</reference>
<feature type="domain" description="DUF402" evidence="1">
    <location>
        <begin position="14"/>
        <end position="146"/>
    </location>
</feature>
<dbReference type="EMBL" id="BAAARY010000006">
    <property type="protein sequence ID" value="GAA2520508.1"/>
    <property type="molecule type" value="Genomic_DNA"/>
</dbReference>
<evidence type="ECO:0000313" key="2">
    <source>
        <dbReference type="EMBL" id="GAA2520508.1"/>
    </source>
</evidence>
<dbReference type="SUPFAM" id="SSF159234">
    <property type="entry name" value="FomD-like"/>
    <property type="match status" value="1"/>
</dbReference>
<evidence type="ECO:0000313" key="3">
    <source>
        <dbReference type="Proteomes" id="UP001499978"/>
    </source>
</evidence>
<gene>
    <name evidence="2" type="ORF">GCM10010201_17580</name>
</gene>
<dbReference type="InterPro" id="IPR007295">
    <property type="entry name" value="DUF402"/>
</dbReference>
<organism evidence="2 3">
    <name type="scientific">Pilimelia columellifera subsp. columellifera</name>
    <dbReference type="NCBI Taxonomy" id="706583"/>
    <lineage>
        <taxon>Bacteria</taxon>
        <taxon>Bacillati</taxon>
        <taxon>Actinomycetota</taxon>
        <taxon>Actinomycetes</taxon>
        <taxon>Micromonosporales</taxon>
        <taxon>Micromonosporaceae</taxon>
        <taxon>Pilimelia</taxon>
    </lineage>
</organism>
<comment type="caution">
    <text evidence="2">The sequence shown here is derived from an EMBL/GenBank/DDBJ whole genome shotgun (WGS) entry which is preliminary data.</text>
</comment>
<dbReference type="Gene3D" id="2.40.380.10">
    <property type="entry name" value="FomD-like"/>
    <property type="match status" value="1"/>
</dbReference>
<dbReference type="Pfam" id="PF04167">
    <property type="entry name" value="DUF402"/>
    <property type="match status" value="1"/>
</dbReference>
<sequence length="168" mass="19159">MGGDLVRVIYTKFDGSAHRDYPAWRLAENEHGVWLGVRAGTDSIYHGRALRQQHPYVVLVPRHAWWTAMFSPEPRTAEVYCDVTTPARWPDPGAVELVDLDLDVVRRRGSGLVQLLDQEEFAMRQEDWSYPPEVVRRARQAAGWLYGTVGAGVEPFHSAYRPLLDQMV</sequence>
<proteinExistence type="predicted"/>